<feature type="signal peptide" evidence="2">
    <location>
        <begin position="1"/>
        <end position="27"/>
    </location>
</feature>
<sequence length="206" mass="22655" precursor="true">MSTKRNRLPIALCGMALILMNCVAAEAQQREGDAGDRRVRPQMRDGAPNATGGRRAGDARAGRPNEPREILMRLPVIAALDTDRNGRISAQELDNAVASLKLLDKNGDGEIDMREMTSPGTRNNESATTMIARLMRRDKDSDGFLTYKEMPGLLARIVKRDDKNGDGKLSREEVKESVQALISKRDAKDSDDTASGKRPKQPPLKE</sequence>
<accession>A0A517NV84</accession>
<feature type="compositionally biased region" description="Basic and acidic residues" evidence="1">
    <location>
        <begin position="55"/>
        <end position="66"/>
    </location>
</feature>
<dbReference type="EMBL" id="CP036526">
    <property type="protein sequence ID" value="QDT11030.1"/>
    <property type="molecule type" value="Genomic_DNA"/>
</dbReference>
<feature type="region of interest" description="Disordered" evidence="1">
    <location>
        <begin position="161"/>
        <end position="206"/>
    </location>
</feature>
<name>A0A517NV84_9BACT</name>
<evidence type="ECO:0000259" key="3">
    <source>
        <dbReference type="PROSITE" id="PS50222"/>
    </source>
</evidence>
<dbReference type="InterPro" id="IPR018247">
    <property type="entry name" value="EF_Hand_1_Ca_BS"/>
</dbReference>
<dbReference type="AlphaFoldDB" id="A0A517NV84"/>
<dbReference type="InterPro" id="IPR002048">
    <property type="entry name" value="EF_hand_dom"/>
</dbReference>
<keyword evidence="2" id="KW-0732">Signal</keyword>
<feature type="compositionally biased region" description="Basic and acidic residues" evidence="1">
    <location>
        <begin position="161"/>
        <end position="176"/>
    </location>
</feature>
<dbReference type="PROSITE" id="PS50222">
    <property type="entry name" value="EF_HAND_2"/>
    <property type="match status" value="2"/>
</dbReference>
<dbReference type="GO" id="GO:0005509">
    <property type="term" value="F:calcium ion binding"/>
    <property type="evidence" value="ECO:0007669"/>
    <property type="project" value="InterPro"/>
</dbReference>
<evidence type="ECO:0000313" key="5">
    <source>
        <dbReference type="Proteomes" id="UP000319817"/>
    </source>
</evidence>
<gene>
    <name evidence="4" type="ORF">K239x_30230</name>
</gene>
<dbReference type="Proteomes" id="UP000319817">
    <property type="component" value="Chromosome"/>
</dbReference>
<feature type="region of interest" description="Disordered" evidence="1">
    <location>
        <begin position="31"/>
        <end position="66"/>
    </location>
</feature>
<organism evidence="4 5">
    <name type="scientific">Stieleria marina</name>
    <dbReference type="NCBI Taxonomy" id="1930275"/>
    <lineage>
        <taxon>Bacteria</taxon>
        <taxon>Pseudomonadati</taxon>
        <taxon>Planctomycetota</taxon>
        <taxon>Planctomycetia</taxon>
        <taxon>Pirellulales</taxon>
        <taxon>Pirellulaceae</taxon>
        <taxon>Stieleria</taxon>
    </lineage>
</organism>
<evidence type="ECO:0000256" key="2">
    <source>
        <dbReference type="SAM" id="SignalP"/>
    </source>
</evidence>
<reference evidence="4 5" key="1">
    <citation type="submission" date="2019-02" db="EMBL/GenBank/DDBJ databases">
        <title>Deep-cultivation of Planctomycetes and their phenomic and genomic characterization uncovers novel biology.</title>
        <authorList>
            <person name="Wiegand S."/>
            <person name="Jogler M."/>
            <person name="Boedeker C."/>
            <person name="Pinto D."/>
            <person name="Vollmers J."/>
            <person name="Rivas-Marin E."/>
            <person name="Kohn T."/>
            <person name="Peeters S.H."/>
            <person name="Heuer A."/>
            <person name="Rast P."/>
            <person name="Oberbeckmann S."/>
            <person name="Bunk B."/>
            <person name="Jeske O."/>
            <person name="Meyerdierks A."/>
            <person name="Storesund J.E."/>
            <person name="Kallscheuer N."/>
            <person name="Luecker S."/>
            <person name="Lage O.M."/>
            <person name="Pohl T."/>
            <person name="Merkel B.J."/>
            <person name="Hornburger P."/>
            <person name="Mueller R.-W."/>
            <person name="Bruemmer F."/>
            <person name="Labrenz M."/>
            <person name="Spormann A.M."/>
            <person name="Op den Camp H."/>
            <person name="Overmann J."/>
            <person name="Amann R."/>
            <person name="Jetten M.S.M."/>
            <person name="Mascher T."/>
            <person name="Medema M.H."/>
            <person name="Devos D.P."/>
            <person name="Kaster A.-K."/>
            <person name="Ovreas L."/>
            <person name="Rohde M."/>
            <person name="Galperin M.Y."/>
            <person name="Jogler C."/>
        </authorList>
    </citation>
    <scope>NUCLEOTIDE SEQUENCE [LARGE SCALE GENOMIC DNA]</scope>
    <source>
        <strain evidence="4 5">K23_9</strain>
    </source>
</reference>
<feature type="compositionally biased region" description="Basic and acidic residues" evidence="1">
    <location>
        <begin position="31"/>
        <end position="43"/>
    </location>
</feature>
<keyword evidence="5" id="KW-1185">Reference proteome</keyword>
<dbReference type="PROSITE" id="PS00018">
    <property type="entry name" value="EF_HAND_1"/>
    <property type="match status" value="2"/>
</dbReference>
<proteinExistence type="predicted"/>
<evidence type="ECO:0000256" key="1">
    <source>
        <dbReference type="SAM" id="MobiDB-lite"/>
    </source>
</evidence>
<feature type="domain" description="EF-hand" evidence="3">
    <location>
        <begin position="149"/>
        <end position="184"/>
    </location>
</feature>
<feature type="domain" description="EF-hand" evidence="3">
    <location>
        <begin position="76"/>
        <end position="103"/>
    </location>
</feature>
<feature type="compositionally biased region" description="Basic and acidic residues" evidence="1">
    <location>
        <begin position="183"/>
        <end position="195"/>
    </location>
</feature>
<dbReference type="RefSeq" id="WP_419190042.1">
    <property type="nucleotide sequence ID" value="NZ_CP036526.1"/>
</dbReference>
<protein>
    <submittedName>
        <fullName evidence="4">EF hand</fullName>
    </submittedName>
</protein>
<evidence type="ECO:0000313" key="4">
    <source>
        <dbReference type="EMBL" id="QDT11030.1"/>
    </source>
</evidence>
<dbReference type="InterPro" id="IPR011992">
    <property type="entry name" value="EF-hand-dom_pair"/>
</dbReference>
<dbReference type="SUPFAM" id="SSF47473">
    <property type="entry name" value="EF-hand"/>
    <property type="match status" value="1"/>
</dbReference>
<dbReference type="Pfam" id="PF13202">
    <property type="entry name" value="EF-hand_5"/>
    <property type="match status" value="3"/>
</dbReference>
<dbReference type="Gene3D" id="1.10.238.10">
    <property type="entry name" value="EF-hand"/>
    <property type="match status" value="2"/>
</dbReference>
<feature type="chain" id="PRO_5022132481" evidence="2">
    <location>
        <begin position="28"/>
        <end position="206"/>
    </location>
</feature>